<reference evidence="1" key="1">
    <citation type="journal article" date="2015" name="Genome Biol. Evol.">
        <title>Organellar Genomes of White Spruce (Picea glauca): Assembly and Annotation.</title>
        <authorList>
            <person name="Jackman S.D."/>
            <person name="Warren R.L."/>
            <person name="Gibb E.A."/>
            <person name="Vandervalk B.P."/>
            <person name="Mohamadi H."/>
            <person name="Chu J."/>
            <person name="Raymond A."/>
            <person name="Pleasance S."/>
            <person name="Coope R."/>
            <person name="Wildung M.R."/>
            <person name="Ritland C.E."/>
            <person name="Bousquet J."/>
            <person name="Jones S.J."/>
            <person name="Bohlmann J."/>
            <person name="Birol I."/>
        </authorList>
    </citation>
    <scope>NUCLEOTIDE SEQUENCE [LARGE SCALE GENOMIC DNA]</scope>
    <source>
        <tissue evidence="1">Flushing bud</tissue>
    </source>
</reference>
<proteinExistence type="predicted"/>
<geneLocation type="mitochondrion" evidence="1"/>
<dbReference type="EMBL" id="LKAM01000003">
    <property type="protein sequence ID" value="KUM49117.1"/>
    <property type="molecule type" value="Genomic_DNA"/>
</dbReference>
<dbReference type="AlphaFoldDB" id="A0A117NHZ5"/>
<sequence length="51" mass="5610">MFGDRPNCVVRLLNPSYALPLAGLELRQLSNSGGCTFIKLFNLVRQAKVST</sequence>
<name>A0A117NHZ5_PICGL</name>
<evidence type="ECO:0000313" key="1">
    <source>
        <dbReference type="EMBL" id="KUM49117.1"/>
    </source>
</evidence>
<accession>A0A117NHZ5</accession>
<gene>
    <name evidence="1" type="ORF">ABT39_MTgene3666</name>
</gene>
<comment type="caution">
    <text evidence="1">The sequence shown here is derived from an EMBL/GenBank/DDBJ whole genome shotgun (WGS) entry which is preliminary data.</text>
</comment>
<keyword evidence="1" id="KW-0496">Mitochondrion</keyword>
<organism evidence="1">
    <name type="scientific">Picea glauca</name>
    <name type="common">White spruce</name>
    <name type="synonym">Pinus glauca</name>
    <dbReference type="NCBI Taxonomy" id="3330"/>
    <lineage>
        <taxon>Eukaryota</taxon>
        <taxon>Viridiplantae</taxon>
        <taxon>Streptophyta</taxon>
        <taxon>Embryophyta</taxon>
        <taxon>Tracheophyta</taxon>
        <taxon>Spermatophyta</taxon>
        <taxon>Pinopsida</taxon>
        <taxon>Pinidae</taxon>
        <taxon>Conifers I</taxon>
        <taxon>Pinales</taxon>
        <taxon>Pinaceae</taxon>
        <taxon>Picea</taxon>
    </lineage>
</organism>
<protein>
    <submittedName>
        <fullName evidence="1">Uncharacterized protein</fullName>
    </submittedName>
</protein>